<dbReference type="NCBIfam" id="NF033592">
    <property type="entry name" value="transpos_IS4_1"/>
    <property type="match status" value="1"/>
</dbReference>
<feature type="domain" description="Transposase IS4-like" evidence="1">
    <location>
        <begin position="132"/>
        <end position="370"/>
    </location>
</feature>
<evidence type="ECO:0000313" key="9">
    <source>
        <dbReference type="EMBL" id="MDG3008281.1"/>
    </source>
</evidence>
<dbReference type="EMBL" id="JARRAG010000001">
    <property type="protein sequence ID" value="MDG3002371.1"/>
    <property type="molecule type" value="Genomic_DNA"/>
</dbReference>
<name>A0ABT6FCS5_9BACT</name>
<reference evidence="5 11" key="1">
    <citation type="submission" date="2023-03" db="EMBL/GenBank/DDBJ databases">
        <title>Paludisphaera mucosa sp. nov. a novel planctomycete from northern fen.</title>
        <authorList>
            <person name="Ivanova A."/>
        </authorList>
    </citation>
    <scope>NUCLEOTIDE SEQUENCE [LARGE SCALE GENOMIC DNA]</scope>
    <source>
        <strain evidence="5 11">Pla2</strain>
    </source>
</reference>
<dbReference type="EMBL" id="JARRAG010000002">
    <property type="protein sequence ID" value="MDG3005393.1"/>
    <property type="molecule type" value="Genomic_DNA"/>
</dbReference>
<dbReference type="RefSeq" id="WP_277858735.1">
    <property type="nucleotide sequence ID" value="NZ_JARRAG010000001.1"/>
</dbReference>
<dbReference type="Pfam" id="PF01609">
    <property type="entry name" value="DDE_Tnp_1"/>
    <property type="match status" value="1"/>
</dbReference>
<evidence type="ECO:0000313" key="2">
    <source>
        <dbReference type="EMBL" id="MDG3002371.1"/>
    </source>
</evidence>
<organism evidence="5 11">
    <name type="scientific">Paludisphaera mucosa</name>
    <dbReference type="NCBI Taxonomy" id="3030827"/>
    <lineage>
        <taxon>Bacteria</taxon>
        <taxon>Pseudomonadati</taxon>
        <taxon>Planctomycetota</taxon>
        <taxon>Planctomycetia</taxon>
        <taxon>Isosphaerales</taxon>
        <taxon>Isosphaeraceae</taxon>
        <taxon>Paludisphaera</taxon>
    </lineage>
</organism>
<evidence type="ECO:0000259" key="1">
    <source>
        <dbReference type="Pfam" id="PF01609"/>
    </source>
</evidence>
<gene>
    <name evidence="2" type="ORF">PZE19_01095</name>
    <name evidence="3" type="ORF">PZE19_10780</name>
    <name evidence="4" type="ORF">PZE19_16495</name>
    <name evidence="5" type="ORF">PZE19_16500</name>
    <name evidence="6" type="ORF">PZE19_16540</name>
    <name evidence="7" type="ORF">PZE19_19180</name>
    <name evidence="8" type="ORF">PZE19_30405</name>
    <name evidence="9" type="ORF">PZE19_31320</name>
    <name evidence="10" type="ORF">PZE19_31485</name>
</gene>
<proteinExistence type="predicted"/>
<evidence type="ECO:0000313" key="4">
    <source>
        <dbReference type="EMBL" id="MDG3005392.1"/>
    </source>
</evidence>
<evidence type="ECO:0000313" key="3">
    <source>
        <dbReference type="EMBL" id="MDG3004261.1"/>
    </source>
</evidence>
<dbReference type="EMBL" id="JARRAG010000005">
    <property type="protein sequence ID" value="MDG3008314.1"/>
    <property type="molecule type" value="Genomic_DNA"/>
</dbReference>
<dbReference type="SUPFAM" id="SSF53098">
    <property type="entry name" value="Ribonuclease H-like"/>
    <property type="match status" value="1"/>
</dbReference>
<dbReference type="InterPro" id="IPR047952">
    <property type="entry name" value="Transpos_IS4"/>
</dbReference>
<dbReference type="InterPro" id="IPR012337">
    <property type="entry name" value="RNaseH-like_sf"/>
</dbReference>
<protein>
    <submittedName>
        <fullName evidence="5">IS4 family transposase</fullName>
    </submittedName>
</protein>
<dbReference type="EMBL" id="JARRAG010000004">
    <property type="protein sequence ID" value="MDG3008281.1"/>
    <property type="molecule type" value="Genomic_DNA"/>
</dbReference>
<evidence type="ECO:0000313" key="11">
    <source>
        <dbReference type="Proteomes" id="UP001216907"/>
    </source>
</evidence>
<dbReference type="PANTHER" id="PTHR37529">
    <property type="entry name" value="TRANSPOSASE INSG FOR INSERTION SEQUENCE ELEMENT IS4-RELATED"/>
    <property type="match status" value="1"/>
</dbReference>
<dbReference type="Proteomes" id="UP001216907">
    <property type="component" value="Unassembled WGS sequence"/>
</dbReference>
<keyword evidence="11" id="KW-1185">Reference proteome</keyword>
<evidence type="ECO:0000313" key="8">
    <source>
        <dbReference type="EMBL" id="MDG3008099.1"/>
    </source>
</evidence>
<dbReference type="EMBL" id="JARRAG010000002">
    <property type="protein sequence ID" value="MDG3004261.1"/>
    <property type="molecule type" value="Genomic_DNA"/>
</dbReference>
<evidence type="ECO:0000313" key="7">
    <source>
        <dbReference type="EMBL" id="MDG3005910.1"/>
    </source>
</evidence>
<sequence length="472" mass="53464">MFNYAQGRLRHQIDLLRQQFVQEGGLPFADVLSASGLEEALREIEATWNDRIYAPLVTLWVFIGQVLNADQSCRAAVARLIAHRVSQGLEPCSSETGAYCQARKRLPERFFAAVARLVGRNLDARVDPQWLWKGRRVCLFDGSTVSMPDTPENRREYPLAYNQVPGTSFAPARIGAIISLSCGAILDLGVCRYAGKGQGEVSLLRQLWDVLRPGDVLLGDRLMSGWVGMYLLKQRGVDTVSRLSAHRRADFRKGTRLGKDDHVVVWKKPSSIRSVDRATYNALPEAITVREVRFRVVQPGFRTRSVVVVTTILDPGLASAEELASLYRARWNNELDLRSIKITLQMDVLRCKTPELVRKEIWAHVLAYNLIRTVMAQAATIENVEPRSISFKATLQVLEAFRPLIAYRAHSGADDQEELYEQLLGAIAVHRVADRPDRFEPRMTRKGPRGYEELKRPRREIKLHMLKRASKI</sequence>
<accession>A0ABT6FCS5</accession>
<evidence type="ECO:0000313" key="6">
    <source>
        <dbReference type="EMBL" id="MDG3005401.1"/>
    </source>
</evidence>
<comment type="caution">
    <text evidence="5">The sequence shown here is derived from an EMBL/GenBank/DDBJ whole genome shotgun (WGS) entry which is preliminary data.</text>
</comment>
<evidence type="ECO:0000313" key="5">
    <source>
        <dbReference type="EMBL" id="MDG3005393.1"/>
    </source>
</evidence>
<dbReference type="InterPro" id="IPR002559">
    <property type="entry name" value="Transposase_11"/>
</dbReference>
<dbReference type="EMBL" id="JARRAG010000003">
    <property type="protein sequence ID" value="MDG3008099.1"/>
    <property type="molecule type" value="Genomic_DNA"/>
</dbReference>
<dbReference type="PANTHER" id="PTHR37529:SF1">
    <property type="entry name" value="TRANSPOSASE INSG FOR INSERTION SEQUENCE ELEMENT IS4-RELATED"/>
    <property type="match status" value="1"/>
</dbReference>
<dbReference type="EMBL" id="JARRAG010000002">
    <property type="protein sequence ID" value="MDG3005392.1"/>
    <property type="molecule type" value="Genomic_DNA"/>
</dbReference>
<evidence type="ECO:0000313" key="10">
    <source>
        <dbReference type="EMBL" id="MDG3008314.1"/>
    </source>
</evidence>
<dbReference type="EMBL" id="JARRAG010000002">
    <property type="protein sequence ID" value="MDG3005910.1"/>
    <property type="molecule type" value="Genomic_DNA"/>
</dbReference>
<dbReference type="EMBL" id="JARRAG010000002">
    <property type="protein sequence ID" value="MDG3005401.1"/>
    <property type="molecule type" value="Genomic_DNA"/>
</dbReference>